<organism evidence="1">
    <name type="scientific">mine drainage metagenome</name>
    <dbReference type="NCBI Taxonomy" id="410659"/>
    <lineage>
        <taxon>unclassified sequences</taxon>
        <taxon>metagenomes</taxon>
        <taxon>ecological metagenomes</taxon>
    </lineage>
</organism>
<name>T0Z221_9ZZZZ</name>
<reference evidence="1" key="1">
    <citation type="submission" date="2013-08" db="EMBL/GenBank/DDBJ databases">
        <authorList>
            <person name="Mendez C."/>
            <person name="Richter M."/>
            <person name="Ferrer M."/>
            <person name="Sanchez J."/>
        </authorList>
    </citation>
    <scope>NUCLEOTIDE SEQUENCE</scope>
</reference>
<accession>T0Z221</accession>
<comment type="caution">
    <text evidence="1">The sequence shown here is derived from an EMBL/GenBank/DDBJ whole genome shotgun (WGS) entry which is preliminary data.</text>
</comment>
<feature type="non-terminal residue" evidence="1">
    <location>
        <position position="165"/>
    </location>
</feature>
<reference evidence="1" key="2">
    <citation type="journal article" date="2014" name="ISME J.">
        <title>Microbial stratification in low pH oxic and suboxic macroscopic growths along an acid mine drainage.</title>
        <authorList>
            <person name="Mendez-Garcia C."/>
            <person name="Mesa V."/>
            <person name="Sprenger R.R."/>
            <person name="Richter M."/>
            <person name="Diez M.S."/>
            <person name="Solano J."/>
            <person name="Bargiela R."/>
            <person name="Golyshina O.V."/>
            <person name="Manteca A."/>
            <person name="Ramos J.L."/>
            <person name="Gallego J.R."/>
            <person name="Llorente I."/>
            <person name="Martins Dos Santos V.A."/>
            <person name="Jensen O.N."/>
            <person name="Pelaez A.I."/>
            <person name="Sanchez J."/>
            <person name="Ferrer M."/>
        </authorList>
    </citation>
    <scope>NUCLEOTIDE SEQUENCE</scope>
</reference>
<dbReference type="AlphaFoldDB" id="T0Z221"/>
<sequence>MDTPDGERSTLLEMNGLRPVAELAERRPHGDRLRYMAGCRCLPCRCANARYEQQRLAARRRGEWNGLVPAGPVRAHLRKLSAAGVGYKTAADAASVARSGVEKIVLGQRRKIRAQTAKRLLAVTPAARADHSTVPAGRTWRLINQLLEEGFSKARLARELGMRTP</sequence>
<gene>
    <name evidence="1" type="ORF">B2A_11520</name>
</gene>
<dbReference type="EMBL" id="AUZZ01008320">
    <property type="protein sequence ID" value="EQD38297.1"/>
    <property type="molecule type" value="Genomic_DNA"/>
</dbReference>
<proteinExistence type="predicted"/>
<protein>
    <submittedName>
        <fullName evidence="1">Uncharacterized protein</fullName>
    </submittedName>
</protein>
<evidence type="ECO:0000313" key="1">
    <source>
        <dbReference type="EMBL" id="EQD38297.1"/>
    </source>
</evidence>